<name>A0A9D4N555_DREPO</name>
<dbReference type="EMBL" id="JAIWYP010000001">
    <property type="protein sequence ID" value="KAH3887965.1"/>
    <property type="molecule type" value="Genomic_DNA"/>
</dbReference>
<keyword evidence="1" id="KW-0732">Signal</keyword>
<proteinExistence type="predicted"/>
<protein>
    <recommendedName>
        <fullName evidence="4">Secreted protein</fullName>
    </recommendedName>
</protein>
<evidence type="ECO:0000313" key="2">
    <source>
        <dbReference type="EMBL" id="KAH3887965.1"/>
    </source>
</evidence>
<evidence type="ECO:0000313" key="3">
    <source>
        <dbReference type="Proteomes" id="UP000828390"/>
    </source>
</evidence>
<reference evidence="2" key="1">
    <citation type="journal article" date="2019" name="bioRxiv">
        <title>The Genome of the Zebra Mussel, Dreissena polymorpha: A Resource for Invasive Species Research.</title>
        <authorList>
            <person name="McCartney M.A."/>
            <person name="Auch B."/>
            <person name="Kono T."/>
            <person name="Mallez S."/>
            <person name="Zhang Y."/>
            <person name="Obille A."/>
            <person name="Becker A."/>
            <person name="Abrahante J.E."/>
            <person name="Garbe J."/>
            <person name="Badalamenti J.P."/>
            <person name="Herman A."/>
            <person name="Mangelson H."/>
            <person name="Liachko I."/>
            <person name="Sullivan S."/>
            <person name="Sone E.D."/>
            <person name="Koren S."/>
            <person name="Silverstein K.A.T."/>
            <person name="Beckman K.B."/>
            <person name="Gohl D.M."/>
        </authorList>
    </citation>
    <scope>NUCLEOTIDE SEQUENCE</scope>
    <source>
        <strain evidence="2">Duluth1</strain>
        <tissue evidence="2">Whole animal</tissue>
    </source>
</reference>
<comment type="caution">
    <text evidence="2">The sequence shown here is derived from an EMBL/GenBank/DDBJ whole genome shotgun (WGS) entry which is preliminary data.</text>
</comment>
<accession>A0A9D4N555</accession>
<feature type="chain" id="PRO_5038408000" description="Secreted protein" evidence="1">
    <location>
        <begin position="32"/>
        <end position="75"/>
    </location>
</feature>
<evidence type="ECO:0008006" key="4">
    <source>
        <dbReference type="Google" id="ProtNLM"/>
    </source>
</evidence>
<dbReference type="AlphaFoldDB" id="A0A9D4N555"/>
<gene>
    <name evidence="2" type="ORF">DPMN_011987</name>
</gene>
<sequence length="75" mass="8179">MGNITLPRLFAAVWLWLEMGDMFGCPPVVAAVNTYVVEIKILRSAMSGHGTGPCLGITFRRRNRCCSLTSTMATS</sequence>
<organism evidence="2 3">
    <name type="scientific">Dreissena polymorpha</name>
    <name type="common">Zebra mussel</name>
    <name type="synonym">Mytilus polymorpha</name>
    <dbReference type="NCBI Taxonomy" id="45954"/>
    <lineage>
        <taxon>Eukaryota</taxon>
        <taxon>Metazoa</taxon>
        <taxon>Spiralia</taxon>
        <taxon>Lophotrochozoa</taxon>
        <taxon>Mollusca</taxon>
        <taxon>Bivalvia</taxon>
        <taxon>Autobranchia</taxon>
        <taxon>Heteroconchia</taxon>
        <taxon>Euheterodonta</taxon>
        <taxon>Imparidentia</taxon>
        <taxon>Neoheterodontei</taxon>
        <taxon>Myida</taxon>
        <taxon>Dreissenoidea</taxon>
        <taxon>Dreissenidae</taxon>
        <taxon>Dreissena</taxon>
    </lineage>
</organism>
<evidence type="ECO:0000256" key="1">
    <source>
        <dbReference type="SAM" id="SignalP"/>
    </source>
</evidence>
<reference evidence="2" key="2">
    <citation type="submission" date="2020-11" db="EMBL/GenBank/DDBJ databases">
        <authorList>
            <person name="McCartney M.A."/>
            <person name="Auch B."/>
            <person name="Kono T."/>
            <person name="Mallez S."/>
            <person name="Becker A."/>
            <person name="Gohl D.M."/>
            <person name="Silverstein K.A.T."/>
            <person name="Koren S."/>
            <person name="Bechman K.B."/>
            <person name="Herman A."/>
            <person name="Abrahante J.E."/>
            <person name="Garbe J."/>
        </authorList>
    </citation>
    <scope>NUCLEOTIDE SEQUENCE</scope>
    <source>
        <strain evidence="2">Duluth1</strain>
        <tissue evidence="2">Whole animal</tissue>
    </source>
</reference>
<keyword evidence="3" id="KW-1185">Reference proteome</keyword>
<dbReference type="Proteomes" id="UP000828390">
    <property type="component" value="Unassembled WGS sequence"/>
</dbReference>
<feature type="signal peptide" evidence="1">
    <location>
        <begin position="1"/>
        <end position="31"/>
    </location>
</feature>